<evidence type="ECO:0008006" key="4">
    <source>
        <dbReference type="Google" id="ProtNLM"/>
    </source>
</evidence>
<evidence type="ECO:0000256" key="1">
    <source>
        <dbReference type="SAM" id="MobiDB-lite"/>
    </source>
</evidence>
<dbReference type="EMBL" id="OU503044">
    <property type="protein sequence ID" value="CAI9768680.1"/>
    <property type="molecule type" value="Genomic_DNA"/>
</dbReference>
<dbReference type="AlphaFoldDB" id="A0AAD1ZFL5"/>
<organism evidence="2 3">
    <name type="scientific">Fraxinus pennsylvanica</name>
    <dbReference type="NCBI Taxonomy" id="56036"/>
    <lineage>
        <taxon>Eukaryota</taxon>
        <taxon>Viridiplantae</taxon>
        <taxon>Streptophyta</taxon>
        <taxon>Embryophyta</taxon>
        <taxon>Tracheophyta</taxon>
        <taxon>Spermatophyta</taxon>
        <taxon>Magnoliopsida</taxon>
        <taxon>eudicotyledons</taxon>
        <taxon>Gunneridae</taxon>
        <taxon>Pentapetalae</taxon>
        <taxon>asterids</taxon>
        <taxon>lamiids</taxon>
        <taxon>Lamiales</taxon>
        <taxon>Oleaceae</taxon>
        <taxon>Oleeae</taxon>
        <taxon>Fraxinus</taxon>
    </lineage>
</organism>
<evidence type="ECO:0000313" key="3">
    <source>
        <dbReference type="Proteomes" id="UP000834106"/>
    </source>
</evidence>
<name>A0AAD1ZFL5_9LAMI</name>
<protein>
    <recommendedName>
        <fullName evidence="4">Rab3 GTPase-activating protein catalytic subunit</fullName>
    </recommendedName>
</protein>
<keyword evidence="3" id="KW-1185">Reference proteome</keyword>
<evidence type="ECO:0000313" key="2">
    <source>
        <dbReference type="EMBL" id="CAI9768680.1"/>
    </source>
</evidence>
<dbReference type="GO" id="GO:0005096">
    <property type="term" value="F:GTPase activator activity"/>
    <property type="evidence" value="ECO:0007669"/>
    <property type="project" value="InterPro"/>
</dbReference>
<dbReference type="InterPro" id="IPR045700">
    <property type="entry name" value="Rab3GAP1"/>
</dbReference>
<proteinExistence type="predicted"/>
<dbReference type="Proteomes" id="UP000834106">
    <property type="component" value="Chromosome 9"/>
</dbReference>
<accession>A0AAD1ZFL5</accession>
<sequence>MRNVKEASHNIKVLPYMASTSKSKSIAEDEEEEELARFDDFTLASSWERFISDIEVVCRQWLADGPQNLLVKGAVPMDLSNGLYKVKSEFKYAMKSYCMEYYFQTTNDGKVADWNQTLHDLQLSFGVKEFVVIAPQSASGVVLDSPEASKLLSAVAIALSNCTSLWPAFVPVHDPSRKAYIGIQNMGTVFTRRFEADRIGSQVPIKLMHLEGLYELFVSKFAYTKMDLSMQQFKIHFKMRLTYRTPTYDDDEEVHEADAGVRESGGNAESEARNKTQWDDDCPWSEWYTTDDPVKGNRAAAVTSSYFVVHCGAYCL</sequence>
<dbReference type="PANTHER" id="PTHR21422">
    <property type="entry name" value="RAB3 GTPASE-ACTIVATING PROTEIN CATALYTIC SUBUNIT"/>
    <property type="match status" value="1"/>
</dbReference>
<feature type="region of interest" description="Disordered" evidence="1">
    <location>
        <begin position="257"/>
        <end position="278"/>
    </location>
</feature>
<dbReference type="PANTHER" id="PTHR21422:SF9">
    <property type="entry name" value="RAB3 GTPASE-ACTIVATING PROTEIN CATALYTIC SUBUNIT"/>
    <property type="match status" value="1"/>
</dbReference>
<gene>
    <name evidence="2" type="ORF">FPE_LOCUS16110</name>
</gene>
<reference evidence="2" key="1">
    <citation type="submission" date="2023-05" db="EMBL/GenBank/DDBJ databases">
        <authorList>
            <person name="Huff M."/>
        </authorList>
    </citation>
    <scope>NUCLEOTIDE SEQUENCE</scope>
</reference>